<dbReference type="EMBL" id="LXQA010134847">
    <property type="protein sequence ID" value="MCI23231.1"/>
    <property type="molecule type" value="Genomic_DNA"/>
</dbReference>
<keyword evidence="2" id="KW-1185">Reference proteome</keyword>
<accession>A0A392QFQ3</accession>
<sequence length="40" mass="4434">MVEVIQVKGRVKIKGVLKKPLICGYLLLFGFTVEEAIDSV</sequence>
<feature type="non-terminal residue" evidence="1">
    <location>
        <position position="40"/>
    </location>
</feature>
<name>A0A392QFQ3_9FABA</name>
<organism evidence="1 2">
    <name type="scientific">Trifolium medium</name>
    <dbReference type="NCBI Taxonomy" id="97028"/>
    <lineage>
        <taxon>Eukaryota</taxon>
        <taxon>Viridiplantae</taxon>
        <taxon>Streptophyta</taxon>
        <taxon>Embryophyta</taxon>
        <taxon>Tracheophyta</taxon>
        <taxon>Spermatophyta</taxon>
        <taxon>Magnoliopsida</taxon>
        <taxon>eudicotyledons</taxon>
        <taxon>Gunneridae</taxon>
        <taxon>Pentapetalae</taxon>
        <taxon>rosids</taxon>
        <taxon>fabids</taxon>
        <taxon>Fabales</taxon>
        <taxon>Fabaceae</taxon>
        <taxon>Papilionoideae</taxon>
        <taxon>50 kb inversion clade</taxon>
        <taxon>NPAAA clade</taxon>
        <taxon>Hologalegina</taxon>
        <taxon>IRL clade</taxon>
        <taxon>Trifolieae</taxon>
        <taxon>Trifolium</taxon>
    </lineage>
</organism>
<reference evidence="1 2" key="1">
    <citation type="journal article" date="2018" name="Front. Plant Sci.">
        <title>Red Clover (Trifolium pratense) and Zigzag Clover (T. medium) - A Picture of Genomic Similarities and Differences.</title>
        <authorList>
            <person name="Dluhosova J."/>
            <person name="Istvanek J."/>
            <person name="Nedelnik J."/>
            <person name="Repkova J."/>
        </authorList>
    </citation>
    <scope>NUCLEOTIDE SEQUENCE [LARGE SCALE GENOMIC DNA]</scope>
    <source>
        <strain evidence="2">cv. 10/8</strain>
        <tissue evidence="1">Leaf</tissue>
    </source>
</reference>
<dbReference type="Proteomes" id="UP000265520">
    <property type="component" value="Unassembled WGS sequence"/>
</dbReference>
<dbReference type="AlphaFoldDB" id="A0A392QFQ3"/>
<protein>
    <submittedName>
        <fullName evidence="1">Uncharacterized protein</fullName>
    </submittedName>
</protein>
<proteinExistence type="predicted"/>
<evidence type="ECO:0000313" key="1">
    <source>
        <dbReference type="EMBL" id="MCI23231.1"/>
    </source>
</evidence>
<comment type="caution">
    <text evidence="1">The sequence shown here is derived from an EMBL/GenBank/DDBJ whole genome shotgun (WGS) entry which is preliminary data.</text>
</comment>
<evidence type="ECO:0000313" key="2">
    <source>
        <dbReference type="Proteomes" id="UP000265520"/>
    </source>
</evidence>